<protein>
    <submittedName>
        <fullName evidence="1">Uncharacterized protein</fullName>
    </submittedName>
</protein>
<accession>A0A506QN48</accession>
<organism evidence="1 2">
    <name type="scientific">Pantoea deleyi</name>
    <dbReference type="NCBI Taxonomy" id="470932"/>
    <lineage>
        <taxon>Bacteria</taxon>
        <taxon>Pseudomonadati</taxon>
        <taxon>Pseudomonadota</taxon>
        <taxon>Gammaproteobacteria</taxon>
        <taxon>Enterobacterales</taxon>
        <taxon>Erwiniaceae</taxon>
        <taxon>Pantoea</taxon>
    </lineage>
</organism>
<evidence type="ECO:0000313" key="1">
    <source>
        <dbReference type="EMBL" id="TPV47681.1"/>
    </source>
</evidence>
<comment type="caution">
    <text evidence="1">The sequence shown here is derived from an EMBL/GenBank/DDBJ whole genome shotgun (WGS) entry which is preliminary data.</text>
</comment>
<dbReference type="Proteomes" id="UP000317747">
    <property type="component" value="Unassembled WGS sequence"/>
</dbReference>
<reference evidence="1 2" key="1">
    <citation type="submission" date="2019-06" db="EMBL/GenBank/DDBJ databases">
        <title>Taxogenomics and systematics of the genus Pantoea.</title>
        <authorList>
            <person name="Tambong J.T."/>
        </authorList>
    </citation>
    <scope>NUCLEOTIDE SEQUENCE [LARGE SCALE GENOMIC DNA]</scope>
    <source>
        <strain evidence="1 2">LMG 24200</strain>
    </source>
</reference>
<evidence type="ECO:0000313" key="2">
    <source>
        <dbReference type="Proteomes" id="UP000317747"/>
    </source>
</evidence>
<sequence length="88" mass="9953">MCRSEEELVNIVIGEAVLSLADDYLDISVVTIVDKLKQMLKAETDENRRKNIIDAIQKTCLSPALIRNDTALPFDAEQNTARIVQVWH</sequence>
<dbReference type="AlphaFoldDB" id="A0A506QN48"/>
<keyword evidence="2" id="KW-1185">Reference proteome</keyword>
<dbReference type="EMBL" id="VHJA01000025">
    <property type="protein sequence ID" value="TPV47681.1"/>
    <property type="molecule type" value="Genomic_DNA"/>
</dbReference>
<proteinExistence type="predicted"/>
<dbReference type="RefSeq" id="WP_140916852.1">
    <property type="nucleotide sequence ID" value="NZ_CP071407.1"/>
</dbReference>
<gene>
    <name evidence="1" type="ORF">FJW01_02955</name>
</gene>
<name>A0A506QN48_9GAMM</name>